<evidence type="ECO:0008006" key="4">
    <source>
        <dbReference type="Google" id="ProtNLM"/>
    </source>
</evidence>
<gene>
    <name evidence="2" type="ORF">DSOUD_0909</name>
</gene>
<sequence length="400" mass="44826">MNQINVVCPHCGYNKDVDREKIPARVKSVTCPSCERSFFFDALKNTDSPQNAPPDQTEPRHLPFVFTGNAREYFGIWIVNTLLKIVTLGLYSPWAKVRKRQYFYGNTLLDDANFDYLANPLALLKGWLIGAALFIIYTLGSRYSPVAGIIFGLLVFLLIPWVIVRSRLFNNRNSAHRNIRFNFRPAYGESYKIHVGLPILSVFTLGLLTPYVYYRQKRFLMENSSFGRSSFGFDARAGDFYMVAFKTFGFVLLGVAVFGGGAALLSTVIPGIDPSSPVFAGALMPLVMAGYFCVYFFIFIYSYVRISNLTWNGTHLGGSRFLSTLRVRGMTWILFSNTLAAILSIGLLIPWASVRLARYRLENLALLAAGDLDHFRNAPVEETSAAGEEIGDIFGVDFGF</sequence>
<evidence type="ECO:0000313" key="2">
    <source>
        <dbReference type="EMBL" id="ALC15695.1"/>
    </source>
</evidence>
<dbReference type="OrthoDB" id="9765721at2"/>
<keyword evidence="1" id="KW-0812">Transmembrane</keyword>
<dbReference type="Pfam" id="PF05987">
    <property type="entry name" value="DUF898"/>
    <property type="match status" value="1"/>
</dbReference>
<dbReference type="EMBL" id="CP010802">
    <property type="protein sequence ID" value="ALC15695.1"/>
    <property type="molecule type" value="Genomic_DNA"/>
</dbReference>
<dbReference type="InterPro" id="IPR010295">
    <property type="entry name" value="DUF898"/>
</dbReference>
<feature type="transmembrane region" description="Helical" evidence="1">
    <location>
        <begin position="240"/>
        <end position="266"/>
    </location>
</feature>
<feature type="transmembrane region" description="Helical" evidence="1">
    <location>
        <begin position="332"/>
        <end position="352"/>
    </location>
</feature>
<dbReference type="RefSeq" id="WP_053549879.1">
    <property type="nucleotide sequence ID" value="NZ_CP010802.1"/>
</dbReference>
<name>A0A0M4DGF3_9BACT</name>
<feature type="transmembrane region" description="Helical" evidence="1">
    <location>
        <begin position="74"/>
        <end position="95"/>
    </location>
</feature>
<dbReference type="STRING" id="1603606.DSOUD_0909"/>
<reference evidence="2 3" key="1">
    <citation type="submission" date="2015-07" db="EMBL/GenBank/DDBJ databases">
        <title>Isolation and Genomic Characterization of a Novel Halophilic Metal-Reducing Deltaproteobacterium from the Deep Subsurface.</title>
        <authorList>
            <person name="Badalamenti J.P."/>
            <person name="Summers Z.M."/>
            <person name="Gralnick J.A."/>
            <person name="Bond D.R."/>
        </authorList>
    </citation>
    <scope>NUCLEOTIDE SEQUENCE [LARGE SCALE GENOMIC DNA]</scope>
    <source>
        <strain evidence="2 3">WTL</strain>
    </source>
</reference>
<organism evidence="2 3">
    <name type="scientific">Desulfuromonas soudanensis</name>
    <dbReference type="NCBI Taxonomy" id="1603606"/>
    <lineage>
        <taxon>Bacteria</taxon>
        <taxon>Pseudomonadati</taxon>
        <taxon>Thermodesulfobacteriota</taxon>
        <taxon>Desulfuromonadia</taxon>
        <taxon>Desulfuromonadales</taxon>
        <taxon>Desulfuromonadaceae</taxon>
        <taxon>Desulfuromonas</taxon>
    </lineage>
</organism>
<feature type="transmembrane region" description="Helical" evidence="1">
    <location>
        <begin position="116"/>
        <end position="137"/>
    </location>
</feature>
<feature type="transmembrane region" description="Helical" evidence="1">
    <location>
        <begin position="193"/>
        <end position="214"/>
    </location>
</feature>
<dbReference type="AlphaFoldDB" id="A0A0M4DGF3"/>
<evidence type="ECO:0000313" key="3">
    <source>
        <dbReference type="Proteomes" id="UP000057158"/>
    </source>
</evidence>
<feature type="transmembrane region" description="Helical" evidence="1">
    <location>
        <begin position="278"/>
        <end position="304"/>
    </location>
</feature>
<keyword evidence="1" id="KW-1133">Transmembrane helix</keyword>
<evidence type="ECO:0000256" key="1">
    <source>
        <dbReference type="SAM" id="Phobius"/>
    </source>
</evidence>
<keyword evidence="1" id="KW-0472">Membrane</keyword>
<keyword evidence="3" id="KW-1185">Reference proteome</keyword>
<dbReference type="Proteomes" id="UP000057158">
    <property type="component" value="Chromosome"/>
</dbReference>
<dbReference type="KEGG" id="des:DSOUD_0909"/>
<protein>
    <recommendedName>
        <fullName evidence="4">DUF898 domain-containing protein</fullName>
    </recommendedName>
</protein>
<accession>A0A0M4DGF3</accession>
<feature type="transmembrane region" description="Helical" evidence="1">
    <location>
        <begin position="143"/>
        <end position="164"/>
    </location>
</feature>
<proteinExistence type="predicted"/>
<dbReference type="PATRIC" id="fig|1603606.3.peg.999"/>